<dbReference type="AlphaFoldDB" id="A0A1H0ZU48"/>
<gene>
    <name evidence="2" type="ORF">SAMN04489764_0142</name>
</gene>
<organism evidence="2 3">
    <name type="scientific">Thermostaphylospora chromogena</name>
    <dbReference type="NCBI Taxonomy" id="35622"/>
    <lineage>
        <taxon>Bacteria</taxon>
        <taxon>Bacillati</taxon>
        <taxon>Actinomycetota</taxon>
        <taxon>Actinomycetes</taxon>
        <taxon>Streptosporangiales</taxon>
        <taxon>Thermomonosporaceae</taxon>
        <taxon>Thermostaphylospora</taxon>
    </lineage>
</organism>
<dbReference type="Gene3D" id="3.90.79.40">
    <property type="entry name" value="EvaA sugar 2,3-dehydratase subunit"/>
    <property type="match status" value="2"/>
</dbReference>
<evidence type="ECO:0000259" key="1">
    <source>
        <dbReference type="Pfam" id="PF03559"/>
    </source>
</evidence>
<dbReference type="Proteomes" id="UP000217103">
    <property type="component" value="Unassembled WGS sequence"/>
</dbReference>
<protein>
    <submittedName>
        <fullName evidence="2">Oxidase EvaA</fullName>
    </submittedName>
</protein>
<dbReference type="InterPro" id="IPR005212">
    <property type="entry name" value="EvaA-like"/>
</dbReference>
<reference evidence="2 3" key="1">
    <citation type="submission" date="2016-10" db="EMBL/GenBank/DDBJ databases">
        <authorList>
            <person name="de Groot N.N."/>
        </authorList>
    </citation>
    <scope>NUCLEOTIDE SEQUENCE [LARGE SCALE GENOMIC DNA]</scope>
    <source>
        <strain evidence="2 3">DSM 43794</strain>
    </source>
</reference>
<proteinExistence type="predicted"/>
<dbReference type="InterPro" id="IPR038153">
    <property type="entry name" value="EvaA-like_sf"/>
</dbReference>
<dbReference type="Pfam" id="PF03559">
    <property type="entry name" value="Hexose_dehydrat"/>
    <property type="match status" value="2"/>
</dbReference>
<accession>A0A1H0ZU48</accession>
<dbReference type="EMBL" id="FNKK01000002">
    <property type="protein sequence ID" value="SDQ30862.1"/>
    <property type="molecule type" value="Genomic_DNA"/>
</dbReference>
<dbReference type="STRING" id="35622.SAMN04489764_0142"/>
<keyword evidence="3" id="KW-1185">Reference proteome</keyword>
<evidence type="ECO:0000313" key="3">
    <source>
        <dbReference type="Proteomes" id="UP000217103"/>
    </source>
</evidence>
<name>A0A1H0ZU48_9ACTN</name>
<evidence type="ECO:0000313" key="2">
    <source>
        <dbReference type="EMBL" id="SDQ30862.1"/>
    </source>
</evidence>
<sequence length="454" mass="50900">MPVLFDQKETSTPVGLAGRIAASARMTSSRMSPDIDEWLREKRRQPFESTLITLEELTRSPGWSFAAETGNLCHRSGRFFTVEGLHVTADDGEAWWQPVLVQRDIAILGIIAKEFDGVLHFLLQAKMEPGNIGMVQLSPTVQATPSNYTRVHRGGPARYVEYFTEPGRGRVLVDVLQSEQGAWFHHKRNRNIVLEVTDDVPVHRDFCWLTLGQIHRLLHRPNVVNMDTRTVLGCLSGVAPEPVGVHTMTEILSWFTGHRSRQRLSARLVPLNRLAGWRRGADRIAPEDGEGPFSIVGVRVRAHTREVTSWRQPLLAPHATALAGLMVRRLNGRLHALVRAEALPGYRDVVELGPTVRSVAAGRPAATADQEELLEHLLSAPPRRVRYDVVQSEEGGRFLHAQTRYLIVEAPDDFPLSVPPEYAWISIGQLHALQQHSYYLGIELRTLLFCLSAL</sequence>
<dbReference type="RefSeq" id="WP_242658988.1">
    <property type="nucleotide sequence ID" value="NZ_FNKK01000002.1"/>
</dbReference>
<dbReference type="GO" id="GO:0016829">
    <property type="term" value="F:lyase activity"/>
    <property type="evidence" value="ECO:0007669"/>
    <property type="project" value="InterPro"/>
</dbReference>
<feature type="domain" description="dTDP-4-dehydro-6-deoxy-alpha-D-glucopyranose 2,3-dehydratase" evidence="1">
    <location>
        <begin position="34"/>
        <end position="235"/>
    </location>
</feature>
<feature type="domain" description="dTDP-4-dehydro-6-deoxy-alpha-D-glucopyranose 2,3-dehydratase" evidence="1">
    <location>
        <begin position="249"/>
        <end position="451"/>
    </location>
</feature>